<reference evidence="1 2" key="1">
    <citation type="submission" date="2018-03" db="EMBL/GenBank/DDBJ databases">
        <title>Phenotypic and genomic properties of Cyclonatronum proteinivorum gen. nov., sp. nov., a haloalkaliphilic bacteroidete from soda lakes possessing Na+-translocating rhodopsin.</title>
        <authorList>
            <person name="Toshchakov S.V."/>
            <person name="Korzhenkov A."/>
            <person name="Samarov N.I."/>
            <person name="Kublanov I.V."/>
            <person name="Muntyan M.S."/>
            <person name="Sorokin D.Y."/>
        </authorList>
    </citation>
    <scope>NUCLEOTIDE SEQUENCE [LARGE SCALE GENOMIC DNA]</scope>
    <source>
        <strain evidence="1 2">Omega</strain>
    </source>
</reference>
<evidence type="ECO:0000313" key="2">
    <source>
        <dbReference type="Proteomes" id="UP000254808"/>
    </source>
</evidence>
<organism evidence="1 2">
    <name type="scientific">Cyclonatronum proteinivorum</name>
    <dbReference type="NCBI Taxonomy" id="1457365"/>
    <lineage>
        <taxon>Bacteria</taxon>
        <taxon>Pseudomonadati</taxon>
        <taxon>Balneolota</taxon>
        <taxon>Balneolia</taxon>
        <taxon>Balneolales</taxon>
        <taxon>Cyclonatronaceae</taxon>
        <taxon>Cyclonatronum</taxon>
    </lineage>
</organism>
<evidence type="ECO:0000313" key="1">
    <source>
        <dbReference type="EMBL" id="AXJ01881.1"/>
    </source>
</evidence>
<protein>
    <recommendedName>
        <fullName evidence="3">GAF domain-containing protein</fullName>
    </recommendedName>
</protein>
<gene>
    <name evidence="1" type="ORF">CYPRO_2639</name>
</gene>
<sequence length="504" mass="56692">MATSNDIHRDKTLEKQAKRRFKEAARNLLKLLRTALDAQTSYMYWVNRSREQLVLECADTDLEEVVFQDRIGFDAHFLTSLIDLEEEALIENGPEPALKLTHHISEQAEAVKHLLLIPFVNNGETVALTVAEFTRSVADGELSDTAVTAYHDAVENILQTYLNLSFMLEQEERWARHEQRMQHLLDRMNSCQLLRRLVDEAAALTLKGGAALAVKNGSCWQVAFRAGADFEALPAGIELTDHSQAWLALQSGEARFSLHYNGNPKRIHPAEKPATGASVAIPIDVLEYRQGLLLVWDEDPLRFTEAQRHMFSNMCRTIGLQLGQPRFGHQQHPDAPLLGSPTGSFNLEMLEHVLEQEFSLAGSGNSSAGPAWLVLVTPANIHALRTRHALKKTNQIQRQMAVDLLPSLSGIYGLVAFHSDSMNLVYLRGSEEQVDEWLFRFARQCREAGLSGQTYPDDIDYLAGKFRIPDTEKDVYTCIQAVRQKLNAATKAHQTLLNMKEDYP</sequence>
<dbReference type="OrthoDB" id="1522188at2"/>
<proteinExistence type="predicted"/>
<dbReference type="RefSeq" id="WP_114985029.1">
    <property type="nucleotide sequence ID" value="NZ_CP027806.1"/>
</dbReference>
<dbReference type="AlphaFoldDB" id="A0A345UN29"/>
<dbReference type="Proteomes" id="UP000254808">
    <property type="component" value="Chromosome"/>
</dbReference>
<dbReference type="SUPFAM" id="SSF55781">
    <property type="entry name" value="GAF domain-like"/>
    <property type="match status" value="1"/>
</dbReference>
<dbReference type="EMBL" id="CP027806">
    <property type="protein sequence ID" value="AXJ01881.1"/>
    <property type="molecule type" value="Genomic_DNA"/>
</dbReference>
<dbReference type="KEGG" id="cprv:CYPRO_2639"/>
<evidence type="ECO:0008006" key="3">
    <source>
        <dbReference type="Google" id="ProtNLM"/>
    </source>
</evidence>
<name>A0A345UN29_9BACT</name>
<accession>A0A345UN29</accession>
<keyword evidence="2" id="KW-1185">Reference proteome</keyword>